<sequence>MTNGPPASSAGPSRPSQNARLPIMSGPGLPPQLPPHPQQPQSQSYYLPASRNAPEPTPVARYQPQSQWANSWSAGYSPAAQSTYRTASVPQSTYSSSANTSSAPQNYASSAAQQTNNHAPQQTTYTPSSAQQTPFASSAAHQTTYASSAGQQSTYTPSASALNFPQRTRYTEPYPHSKVTTPKVQSQTPSVVPPPQTPAPPPLSPSPPPPKYRHWDRVIKDFLTKAGLKQALNGFEADMLVMNADFERANVPDALLHLLQGILVRLCGRLIRQGADVPEQDRPLDERKLEYVHTPAPSSQTSITKSISTFLAQNRANNDASNRAEFLHSLAEKRKRIADDAGRENPDGVADPDTDVAVPSCARTDAKPIDRDVQMKYDIAKNVDGPLRRTTRSKDKAMVPPAEAPPPTPSTRPRTKSAARELKKAASPVVVKTEPDVKQRELHFGLDQRLENIETHFSVRYVPAPPDNLLARLRFLEDHIIRLEKDYPPWAALHFNQPNRGWPPPPRATPIIVPPSMRSAVSSTNAAPPPRVAGVKTKNTGSSLQRAVMDQLAMKEARTDLAAGRRT</sequence>
<organism evidence="2 3">
    <name type="scientific">Mycena maculata</name>
    <dbReference type="NCBI Taxonomy" id="230809"/>
    <lineage>
        <taxon>Eukaryota</taxon>
        <taxon>Fungi</taxon>
        <taxon>Dikarya</taxon>
        <taxon>Basidiomycota</taxon>
        <taxon>Agaricomycotina</taxon>
        <taxon>Agaricomycetes</taxon>
        <taxon>Agaricomycetidae</taxon>
        <taxon>Agaricales</taxon>
        <taxon>Marasmiineae</taxon>
        <taxon>Mycenaceae</taxon>
        <taxon>Mycena</taxon>
    </lineage>
</organism>
<feature type="region of interest" description="Disordered" evidence="1">
    <location>
        <begin position="519"/>
        <end position="542"/>
    </location>
</feature>
<feature type="compositionally biased region" description="Low complexity" evidence="1">
    <location>
        <begin position="1"/>
        <end position="16"/>
    </location>
</feature>
<feature type="region of interest" description="Disordered" evidence="1">
    <location>
        <begin position="338"/>
        <end position="359"/>
    </location>
</feature>
<dbReference type="Proteomes" id="UP001215280">
    <property type="component" value="Unassembled WGS sequence"/>
</dbReference>
<feature type="region of interest" description="Disordered" evidence="1">
    <location>
        <begin position="387"/>
        <end position="428"/>
    </location>
</feature>
<evidence type="ECO:0000313" key="3">
    <source>
        <dbReference type="Proteomes" id="UP001215280"/>
    </source>
</evidence>
<comment type="caution">
    <text evidence="2">The sequence shown here is derived from an EMBL/GenBank/DDBJ whole genome shotgun (WGS) entry which is preliminary data.</text>
</comment>
<evidence type="ECO:0000256" key="1">
    <source>
        <dbReference type="SAM" id="MobiDB-lite"/>
    </source>
</evidence>
<feature type="compositionally biased region" description="Polar residues" evidence="1">
    <location>
        <begin position="63"/>
        <end position="89"/>
    </location>
</feature>
<protein>
    <submittedName>
        <fullName evidence="2">Uncharacterized protein</fullName>
    </submittedName>
</protein>
<evidence type="ECO:0000313" key="2">
    <source>
        <dbReference type="EMBL" id="KAJ7772698.1"/>
    </source>
</evidence>
<proteinExistence type="predicted"/>
<feature type="compositionally biased region" description="Low complexity" evidence="1">
    <location>
        <begin position="39"/>
        <end position="48"/>
    </location>
</feature>
<keyword evidence="3" id="KW-1185">Reference proteome</keyword>
<name>A0AAD7JVL3_9AGAR</name>
<dbReference type="AlphaFoldDB" id="A0AAD7JVL3"/>
<feature type="compositionally biased region" description="Pro residues" evidence="1">
    <location>
        <begin position="28"/>
        <end position="38"/>
    </location>
</feature>
<feature type="compositionally biased region" description="Polar residues" evidence="1">
    <location>
        <begin position="107"/>
        <end position="168"/>
    </location>
</feature>
<accession>A0AAD7JVL3</accession>
<feature type="compositionally biased region" description="Pro residues" evidence="1">
    <location>
        <begin position="191"/>
        <end position="210"/>
    </location>
</feature>
<dbReference type="EMBL" id="JARJLG010000019">
    <property type="protein sequence ID" value="KAJ7772698.1"/>
    <property type="molecule type" value="Genomic_DNA"/>
</dbReference>
<gene>
    <name evidence="2" type="ORF">DFH07DRAFT_913579</name>
</gene>
<reference evidence="2" key="1">
    <citation type="submission" date="2023-03" db="EMBL/GenBank/DDBJ databases">
        <title>Massive genome expansion in bonnet fungi (Mycena s.s.) driven by repeated elements and novel gene families across ecological guilds.</title>
        <authorList>
            <consortium name="Lawrence Berkeley National Laboratory"/>
            <person name="Harder C.B."/>
            <person name="Miyauchi S."/>
            <person name="Viragh M."/>
            <person name="Kuo A."/>
            <person name="Thoen E."/>
            <person name="Andreopoulos B."/>
            <person name="Lu D."/>
            <person name="Skrede I."/>
            <person name="Drula E."/>
            <person name="Henrissat B."/>
            <person name="Morin E."/>
            <person name="Kohler A."/>
            <person name="Barry K."/>
            <person name="LaButti K."/>
            <person name="Morin E."/>
            <person name="Salamov A."/>
            <person name="Lipzen A."/>
            <person name="Mereny Z."/>
            <person name="Hegedus B."/>
            <person name="Baldrian P."/>
            <person name="Stursova M."/>
            <person name="Weitz H."/>
            <person name="Taylor A."/>
            <person name="Grigoriev I.V."/>
            <person name="Nagy L.G."/>
            <person name="Martin F."/>
            <person name="Kauserud H."/>
        </authorList>
    </citation>
    <scope>NUCLEOTIDE SEQUENCE</scope>
    <source>
        <strain evidence="2">CBHHK188m</strain>
    </source>
</reference>
<feature type="region of interest" description="Disordered" evidence="1">
    <location>
        <begin position="1"/>
        <end position="211"/>
    </location>
</feature>
<feature type="compositionally biased region" description="Low complexity" evidence="1">
    <location>
        <begin position="90"/>
        <end position="106"/>
    </location>
</feature>